<proteinExistence type="predicted"/>
<comment type="caution">
    <text evidence="2">The sequence shown here is derived from an EMBL/GenBank/DDBJ whole genome shotgun (WGS) entry which is preliminary data.</text>
</comment>
<sequence>MKKLIKNNFKNKVLVLFSLLFVLLLSSCEEVVSLDLETGEAKIVIDAEILWNKGTDGKEQIIKISKMAPYYNTSTPKVSGAQVRIVNSNGDTFVFTESAPGSYVCADFVPVLNMEYTLHVQAEGKNFIAVEKLTSVTTINRIEQRYVPNLTGPDLLELAFFYDDPVDQANFYLTNFKTDFLVLPSYAMSNDDFSNGNEMSERFSDEKLKPGKTIGIIHRGISENFSNYMALIIEASNWNPFATTPANIRGNIINANDSNDFAFGYFRLCETVTASYTMK</sequence>
<feature type="chain" id="PRO_5045090472" evidence="1">
    <location>
        <begin position="28"/>
        <end position="279"/>
    </location>
</feature>
<name>A0ABS8MPV8_9FLAO</name>
<feature type="signal peptide" evidence="1">
    <location>
        <begin position="1"/>
        <end position="27"/>
    </location>
</feature>
<evidence type="ECO:0000313" key="2">
    <source>
        <dbReference type="EMBL" id="MCC9070157.1"/>
    </source>
</evidence>
<dbReference type="EMBL" id="JAJJMO010000001">
    <property type="protein sequence ID" value="MCC9070157.1"/>
    <property type="molecule type" value="Genomic_DNA"/>
</dbReference>
<accession>A0ABS8MPV8</accession>
<dbReference type="PROSITE" id="PS51257">
    <property type="entry name" value="PROKAR_LIPOPROTEIN"/>
    <property type="match status" value="1"/>
</dbReference>
<dbReference type="InterPro" id="IPR025345">
    <property type="entry name" value="DUF4249"/>
</dbReference>
<protein>
    <submittedName>
        <fullName evidence="2">DUF4249 domain-containing protein</fullName>
    </submittedName>
</protein>
<dbReference type="Pfam" id="PF14054">
    <property type="entry name" value="DUF4249"/>
    <property type="match status" value="1"/>
</dbReference>
<keyword evidence="1" id="KW-0732">Signal</keyword>
<dbReference type="RefSeq" id="WP_229986909.1">
    <property type="nucleotide sequence ID" value="NZ_JAJJMO010000001.1"/>
</dbReference>
<evidence type="ECO:0000256" key="1">
    <source>
        <dbReference type="SAM" id="SignalP"/>
    </source>
</evidence>
<evidence type="ECO:0000313" key="3">
    <source>
        <dbReference type="Proteomes" id="UP001430919"/>
    </source>
</evidence>
<keyword evidence="3" id="KW-1185">Reference proteome</keyword>
<reference evidence="2" key="1">
    <citation type="submission" date="2021-11" db="EMBL/GenBank/DDBJ databases">
        <title>Description of novel Flavobacterium species.</title>
        <authorList>
            <person name="Saticioglu I.B."/>
            <person name="Ay H."/>
            <person name="Altun S."/>
            <person name="Duman M."/>
        </authorList>
    </citation>
    <scope>NUCLEOTIDE SEQUENCE</scope>
    <source>
        <strain evidence="2">F-65</strain>
    </source>
</reference>
<organism evidence="2 3">
    <name type="scientific">Flavobacterium pisciphilum</name>
    <dbReference type="NCBI Taxonomy" id="2893755"/>
    <lineage>
        <taxon>Bacteria</taxon>
        <taxon>Pseudomonadati</taxon>
        <taxon>Bacteroidota</taxon>
        <taxon>Flavobacteriia</taxon>
        <taxon>Flavobacteriales</taxon>
        <taxon>Flavobacteriaceae</taxon>
        <taxon>Flavobacterium</taxon>
    </lineage>
</organism>
<gene>
    <name evidence="2" type="ORF">LNQ49_00865</name>
</gene>
<dbReference type="Proteomes" id="UP001430919">
    <property type="component" value="Unassembled WGS sequence"/>
</dbReference>